<evidence type="ECO:0000313" key="1">
    <source>
        <dbReference type="EMBL" id="ATF25372.1"/>
    </source>
</evidence>
<organism evidence="1 2">
    <name type="scientific">Brochothrix thermosphacta</name>
    <name type="common">Microbacterium thermosphactum</name>
    <dbReference type="NCBI Taxonomy" id="2756"/>
    <lineage>
        <taxon>Bacteria</taxon>
        <taxon>Bacillati</taxon>
        <taxon>Bacillota</taxon>
        <taxon>Bacilli</taxon>
        <taxon>Bacillales</taxon>
        <taxon>Listeriaceae</taxon>
        <taxon>Brochothrix</taxon>
    </lineage>
</organism>
<gene>
    <name evidence="1" type="ORF">CNY62_02615</name>
</gene>
<reference evidence="1 2" key="1">
    <citation type="submission" date="2017-09" db="EMBL/GenBank/DDBJ databases">
        <title>Complete Genome Sequences of Two Strains of the Meat Spoilage Bacterium Brochothrix thermosphacta Isolated from Ground Chicken.</title>
        <authorList>
            <person name="Paoli G.C."/>
            <person name="Wijey C."/>
            <person name="Chen C.-Y."/>
            <person name="Nguyen L."/>
            <person name="Yan X."/>
            <person name="Irwin P.L."/>
        </authorList>
    </citation>
    <scope>NUCLEOTIDE SEQUENCE [LARGE SCALE GENOMIC DNA]</scope>
    <source>
        <strain evidence="1 2">BI</strain>
    </source>
</reference>
<protein>
    <submittedName>
        <fullName evidence="1">Uncharacterized protein</fullName>
    </submittedName>
</protein>
<name>A0A291BVX5_BROTH</name>
<dbReference type="Proteomes" id="UP000243591">
    <property type="component" value="Chromosome"/>
</dbReference>
<dbReference type="EMBL" id="CP023483">
    <property type="protein sequence ID" value="ATF25372.1"/>
    <property type="molecule type" value="Genomic_DNA"/>
</dbReference>
<proteinExistence type="predicted"/>
<dbReference type="KEGG" id="bths:CNY62_02615"/>
<dbReference type="RefSeq" id="WP_096699311.1">
    <property type="nucleotide sequence ID" value="NZ_CP023483.1"/>
</dbReference>
<dbReference type="AlphaFoldDB" id="A0A291BVX5"/>
<keyword evidence="2" id="KW-1185">Reference proteome</keyword>
<evidence type="ECO:0000313" key="2">
    <source>
        <dbReference type="Proteomes" id="UP000243591"/>
    </source>
</evidence>
<sequence>MDNTINKFHNSYFKNKVVLANSKLHFLYDSIDKVTNRGFSYDPEEFLTLSELASYLDNLELFCVLNEDFERFQVGYVDYAYTLFIEIRSIILAKGHTSNELVDNFEDYAKNFALTIETLDLI</sequence>
<accession>A0A291BVX5</accession>